<keyword evidence="2" id="KW-1185">Reference proteome</keyword>
<dbReference type="AlphaFoldDB" id="A0A7C8LEM4"/>
<dbReference type="SUPFAM" id="SSF52540">
    <property type="entry name" value="P-loop containing nucleoside triphosphate hydrolases"/>
    <property type="match status" value="1"/>
</dbReference>
<name>A0A7C8LEM4_9FIRM</name>
<reference evidence="1 2" key="1">
    <citation type="submission" date="2019-12" db="EMBL/GenBank/DDBJ databases">
        <title>Defluviitalea raffinosedens, isolated from a biogas fermenter, genome sequencing and characterization.</title>
        <authorList>
            <person name="Rettenmaier R."/>
            <person name="Schneider M."/>
            <person name="Neuhaus K."/>
            <person name="Liebl W."/>
            <person name="Zverlov V."/>
        </authorList>
    </citation>
    <scope>NUCLEOTIDE SEQUENCE [LARGE SCALE GENOMIC DNA]</scope>
    <source>
        <strain evidence="1 2">249c-K6</strain>
    </source>
</reference>
<organism evidence="1 2">
    <name type="scientific">Defluviitalea raffinosedens</name>
    <dbReference type="NCBI Taxonomy" id="1450156"/>
    <lineage>
        <taxon>Bacteria</taxon>
        <taxon>Bacillati</taxon>
        <taxon>Bacillota</taxon>
        <taxon>Clostridia</taxon>
        <taxon>Lachnospirales</taxon>
        <taxon>Defluviitaleaceae</taxon>
        <taxon>Defluviitalea</taxon>
    </lineage>
</organism>
<protein>
    <submittedName>
        <fullName evidence="1">Twitching motility protein PilT</fullName>
    </submittedName>
</protein>
<sequence>MIQIIAGEKGEGKTKHLIDMANRSAKSSNGHVVYLDNDRDHMFDLHHNIRFIETTDFPVSGYKEFYGFICGILSQDHDIDYVYIDGLLKLSRLSIEEAQSFIEKLNEISEKYNVKFIIGMNCKEKEIPENLKSFLIA</sequence>
<dbReference type="EMBL" id="WSLF01000001">
    <property type="protein sequence ID" value="KAE9636917.1"/>
    <property type="molecule type" value="Genomic_DNA"/>
</dbReference>
<dbReference type="OrthoDB" id="1953676at2"/>
<dbReference type="RefSeq" id="WP_158738836.1">
    <property type="nucleotide sequence ID" value="NZ_WSLF01000001.1"/>
</dbReference>
<dbReference type="InterPro" id="IPR027417">
    <property type="entry name" value="P-loop_NTPase"/>
</dbReference>
<evidence type="ECO:0000313" key="2">
    <source>
        <dbReference type="Proteomes" id="UP000483018"/>
    </source>
</evidence>
<proteinExistence type="predicted"/>
<comment type="caution">
    <text evidence="1">The sequence shown here is derived from an EMBL/GenBank/DDBJ whole genome shotgun (WGS) entry which is preliminary data.</text>
</comment>
<accession>A0A7C8LEM4</accession>
<gene>
    <name evidence="1" type="ORF">GND95_00350</name>
</gene>
<dbReference type="Proteomes" id="UP000483018">
    <property type="component" value="Unassembled WGS sequence"/>
</dbReference>
<evidence type="ECO:0000313" key="1">
    <source>
        <dbReference type="EMBL" id="KAE9636917.1"/>
    </source>
</evidence>